<dbReference type="AlphaFoldDB" id="A0A239KKK3"/>
<dbReference type="InterPro" id="IPR036286">
    <property type="entry name" value="LexA/Signal_pep-like_sf"/>
</dbReference>
<dbReference type="EMBL" id="FZOS01000054">
    <property type="protein sequence ID" value="SNT18605.1"/>
    <property type="molecule type" value="Genomic_DNA"/>
</dbReference>
<evidence type="ECO:0000256" key="1">
    <source>
        <dbReference type="SAM" id="MobiDB-lite"/>
    </source>
</evidence>
<dbReference type="Proteomes" id="UP000198281">
    <property type="component" value="Unassembled WGS sequence"/>
</dbReference>
<dbReference type="SUPFAM" id="SSF51306">
    <property type="entry name" value="LexA/Signal peptidase"/>
    <property type="match status" value="1"/>
</dbReference>
<dbReference type="RefSeq" id="WP_245843121.1">
    <property type="nucleotide sequence ID" value="NZ_FZOS01000054.1"/>
</dbReference>
<evidence type="ECO:0000313" key="3">
    <source>
        <dbReference type="EMBL" id="SNT18605.1"/>
    </source>
</evidence>
<protein>
    <recommendedName>
        <fullName evidence="2">HTH cro/C1-type domain-containing protein</fullName>
    </recommendedName>
</protein>
<accession>A0A239KKK3</accession>
<name>A0A239KKK3_9SPHN</name>
<proteinExistence type="predicted"/>
<evidence type="ECO:0000259" key="2">
    <source>
        <dbReference type="PROSITE" id="PS50943"/>
    </source>
</evidence>
<evidence type="ECO:0000313" key="4">
    <source>
        <dbReference type="Proteomes" id="UP000198281"/>
    </source>
</evidence>
<dbReference type="InterPro" id="IPR001387">
    <property type="entry name" value="Cro/C1-type_HTH"/>
</dbReference>
<organism evidence="3 4">
    <name type="scientific">Edaphosphingomonas laterariae</name>
    <dbReference type="NCBI Taxonomy" id="861865"/>
    <lineage>
        <taxon>Bacteria</taxon>
        <taxon>Pseudomonadati</taxon>
        <taxon>Pseudomonadota</taxon>
        <taxon>Alphaproteobacteria</taxon>
        <taxon>Sphingomonadales</taxon>
        <taxon>Rhizorhabdaceae</taxon>
        <taxon>Edaphosphingomonas</taxon>
    </lineage>
</organism>
<gene>
    <name evidence="3" type="ORF">SAMN06295912_15414</name>
</gene>
<dbReference type="SMART" id="SM00530">
    <property type="entry name" value="HTH_XRE"/>
    <property type="match status" value="2"/>
</dbReference>
<feature type="domain" description="HTH cro/C1-type" evidence="2">
    <location>
        <begin position="33"/>
        <end position="62"/>
    </location>
</feature>
<keyword evidence="4" id="KW-1185">Reference proteome</keyword>
<dbReference type="PROSITE" id="PS50943">
    <property type="entry name" value="HTH_CROC1"/>
    <property type="match status" value="1"/>
</dbReference>
<reference evidence="4" key="1">
    <citation type="submission" date="2017-06" db="EMBL/GenBank/DDBJ databases">
        <authorList>
            <person name="Varghese N."/>
            <person name="Submissions S."/>
        </authorList>
    </citation>
    <scope>NUCLEOTIDE SEQUENCE [LARGE SCALE GENOMIC DNA]</scope>
    <source>
        <strain evidence="4">LNB2</strain>
    </source>
</reference>
<dbReference type="CDD" id="cd00093">
    <property type="entry name" value="HTH_XRE"/>
    <property type="match status" value="1"/>
</dbReference>
<sequence length="360" mass="38709">MFPNHLRQERKRAGFPKLLGLAQIVPDIPYIRLSKIERGEVFAKPAELVAIAKALKIRPVDLLIDIDDPEFDIAAWAADIHDPATYDAEEDAFAVLLAAALRAEREDDPRLSIATLENEYGIAPVILSRLENAYKTIDRWNEDTLAALCRIFQVGNVATLRKAVANAHATGALARHVDQIAHPDLRIAKSRARIAALREALATRPRHASKSPPPRRSEAAAMPAAAPADGPAVHAADMATVRLVPVFGTPLGDGLIARTPIGITVEAPRNAGPRAYGLRVCRPSLGPGLPGGATVIVDPDRFPSSGGIGVVQEPEGLRLLMVTFGRDGRMIGYSEHPDREIAIDEIDPADVATVIAAIFE</sequence>
<feature type="region of interest" description="Disordered" evidence="1">
    <location>
        <begin position="201"/>
        <end position="226"/>
    </location>
</feature>